<keyword evidence="2" id="KW-0732">Signal</keyword>
<feature type="chain" id="PRO_5026927457" evidence="2">
    <location>
        <begin position="20"/>
        <end position="349"/>
    </location>
</feature>
<evidence type="ECO:0000313" key="3">
    <source>
        <dbReference type="EMBL" id="MRG93549.1"/>
    </source>
</evidence>
<comment type="caution">
    <text evidence="3">The sequence shown here is derived from an EMBL/GenBank/DDBJ whole genome shotgun (WGS) entry which is preliminary data.</text>
</comment>
<dbReference type="EMBL" id="WJIE01000004">
    <property type="protein sequence ID" value="MRG93549.1"/>
    <property type="molecule type" value="Genomic_DNA"/>
</dbReference>
<dbReference type="PROSITE" id="PS51257">
    <property type="entry name" value="PROKAR_LIPOPROTEIN"/>
    <property type="match status" value="1"/>
</dbReference>
<dbReference type="OrthoDB" id="5504823at2"/>
<gene>
    <name evidence="3" type="ORF">GF068_16755</name>
</gene>
<dbReference type="Proteomes" id="UP000440224">
    <property type="component" value="Unassembled WGS sequence"/>
</dbReference>
<evidence type="ECO:0000313" key="4">
    <source>
        <dbReference type="Proteomes" id="UP000440224"/>
    </source>
</evidence>
<name>A0A6N7PNN4_9BACT</name>
<organism evidence="3 4">
    <name type="scientific">Polyangium spumosum</name>
    <dbReference type="NCBI Taxonomy" id="889282"/>
    <lineage>
        <taxon>Bacteria</taxon>
        <taxon>Pseudomonadati</taxon>
        <taxon>Myxococcota</taxon>
        <taxon>Polyangia</taxon>
        <taxon>Polyangiales</taxon>
        <taxon>Polyangiaceae</taxon>
        <taxon>Polyangium</taxon>
    </lineage>
</organism>
<keyword evidence="4" id="KW-1185">Reference proteome</keyword>
<feature type="region of interest" description="Disordered" evidence="1">
    <location>
        <begin position="30"/>
        <end position="62"/>
    </location>
</feature>
<sequence length="349" mass="35263">MPSFSRNAIVLLLASPLLASVIAVGCSDDPQTNTSGSGASGSGASGGGISTGGMGGTGGTGGAGGGVGGTGAFDAGPDGWGGPDGGFVQAACVNQVYQCGNTIDDDGDGLIDWQDPECLGPCDNTETGLGVGIPGGSGPACTQDCFWDSNSGSGNDECYWNHQCDPKSVGPDYYPEWWNGAACQYNQNANTPGTGLSCDELLNNQPATCEQMCPDLTPNGCDCFGCCVLYKNGQEYGPVWLGTEDGLGNSACTLDALGTPDQDKKCSPCTQVKGACYNECGKCELCVGKDELPPECFETPDGGTPDSGTDAGDPPAQCEDGVQPCGLPGQDPCDAGFYCLTGCCIEQPK</sequence>
<accession>A0A6N7PNN4</accession>
<feature type="signal peptide" evidence="2">
    <location>
        <begin position="1"/>
        <end position="19"/>
    </location>
</feature>
<dbReference type="RefSeq" id="WP_153820371.1">
    <property type="nucleotide sequence ID" value="NZ_WJIE01000004.1"/>
</dbReference>
<protein>
    <submittedName>
        <fullName evidence="3">Uncharacterized protein</fullName>
    </submittedName>
</protein>
<proteinExistence type="predicted"/>
<reference evidence="3 4" key="1">
    <citation type="submission" date="2019-10" db="EMBL/GenBank/DDBJ databases">
        <title>A soil myxobacterium in the family Polyangiaceae.</title>
        <authorList>
            <person name="Li Y."/>
            <person name="Wang J."/>
        </authorList>
    </citation>
    <scope>NUCLEOTIDE SEQUENCE [LARGE SCALE GENOMIC DNA]</scope>
    <source>
        <strain evidence="3 4">DSM 14734</strain>
    </source>
</reference>
<evidence type="ECO:0000256" key="2">
    <source>
        <dbReference type="SAM" id="SignalP"/>
    </source>
</evidence>
<evidence type="ECO:0000256" key="1">
    <source>
        <dbReference type="SAM" id="MobiDB-lite"/>
    </source>
</evidence>
<dbReference type="AlphaFoldDB" id="A0A6N7PNN4"/>
<feature type="compositionally biased region" description="Gly residues" evidence="1">
    <location>
        <begin position="38"/>
        <end position="62"/>
    </location>
</feature>